<dbReference type="GO" id="GO:0016539">
    <property type="term" value="P:intein-mediated protein splicing"/>
    <property type="evidence" value="ECO:0007669"/>
    <property type="project" value="InterPro"/>
</dbReference>
<keyword evidence="2" id="KW-1185">Reference proteome</keyword>
<comment type="caution">
    <text evidence="1">The sequence shown here is derived from an EMBL/GenBank/DDBJ whole genome shotgun (WGS) entry which is preliminary data.</text>
</comment>
<gene>
    <name evidence="1" type="ORF">CRT60_12770</name>
</gene>
<dbReference type="AlphaFoldDB" id="A0A2B8BHW6"/>
<accession>A0A2B8BHW6</accession>
<organism evidence="1 2">
    <name type="scientific">Azospirillum palustre</name>
    <dbReference type="NCBI Taxonomy" id="2044885"/>
    <lineage>
        <taxon>Bacteria</taxon>
        <taxon>Pseudomonadati</taxon>
        <taxon>Pseudomonadota</taxon>
        <taxon>Alphaproteobacteria</taxon>
        <taxon>Rhodospirillales</taxon>
        <taxon>Azospirillaceae</taxon>
        <taxon>Azospirillum</taxon>
    </lineage>
</organism>
<dbReference type="InterPro" id="IPR006141">
    <property type="entry name" value="Intein_N"/>
</dbReference>
<dbReference type="Proteomes" id="UP000225379">
    <property type="component" value="Unassembled WGS sequence"/>
</dbReference>
<reference evidence="2" key="1">
    <citation type="submission" date="2017-10" db="EMBL/GenBank/DDBJ databases">
        <authorList>
            <person name="Kravchenko I.K."/>
            <person name="Grouzdev D.S."/>
        </authorList>
    </citation>
    <scope>NUCLEOTIDE SEQUENCE [LARGE SCALE GENOMIC DNA]</scope>
    <source>
        <strain evidence="2">B2</strain>
    </source>
</reference>
<evidence type="ECO:0000313" key="2">
    <source>
        <dbReference type="Proteomes" id="UP000225379"/>
    </source>
</evidence>
<protein>
    <recommendedName>
        <fullName evidence="3">Hint domain-containing protein</fullName>
    </recommendedName>
</protein>
<proteinExistence type="predicted"/>
<dbReference type="InterPro" id="IPR036844">
    <property type="entry name" value="Hint_dom_sf"/>
</dbReference>
<dbReference type="PROSITE" id="PS50817">
    <property type="entry name" value="INTEIN_N_TER"/>
    <property type="match status" value="1"/>
</dbReference>
<dbReference type="SUPFAM" id="SSF51294">
    <property type="entry name" value="Hedgehog/intein (Hint) domain"/>
    <property type="match status" value="1"/>
</dbReference>
<sequence length="552" mass="58885">MSVALTQLQNDRLAHILEGLKAGNVPPAGDPVHTAFLRDNAERSGLTPARYPGLFKAIGSGGAATDRAAESSGVTDGQHVEFISSSQSNKAVTSRAVLSRIRPVAQAIVWLNVVNENGGTRTTLASGVAVSFATQTIFVETDPETALPPLPTGTMTGIVSFAITYQDGTVEVSSTAAPWASQASRDPVVVDPAIRSDRKTGDLNDIVIGLARGYDNNQGTRNKTDIDYWYWQNMQNLGTNPLLVPLSGSMKFDYKLAPLDSYPPFLEFYLAHKEGGMSELTGGDSSRYLPHFRIDDADPEGRTLKFVLRAPYNDAGDAIEFPSKNWVADTQAFFSARVSVTFEDYERHGSGWSSIVSSLKPDTDPKDGVAFIKPIVYVWHCLVAGTQITLADGTTKAVEDFTSEDVVVSGDGTRPVQATLAQPHSGPITVLEFADGATLAGSATHPVVTPSGTVHAGALAVGDTVLTRHGTTTVTATRQETQTNGGLFNLWLVPEGAGPTTMIANGIVVGDYQIQVQLLRDAARDDRAVRAKLPESLHVDFDSWVADRAASA</sequence>
<evidence type="ECO:0008006" key="3">
    <source>
        <dbReference type="Google" id="ProtNLM"/>
    </source>
</evidence>
<dbReference type="CDD" id="cd00081">
    <property type="entry name" value="Hint"/>
    <property type="match status" value="1"/>
</dbReference>
<dbReference type="Gene3D" id="2.170.16.10">
    <property type="entry name" value="Hedgehog/Intein (Hint) domain"/>
    <property type="match status" value="1"/>
</dbReference>
<evidence type="ECO:0000313" key="1">
    <source>
        <dbReference type="EMBL" id="PGH57319.1"/>
    </source>
</evidence>
<dbReference type="EMBL" id="PDKW01000040">
    <property type="protein sequence ID" value="PGH57319.1"/>
    <property type="molecule type" value="Genomic_DNA"/>
</dbReference>
<dbReference type="OrthoDB" id="6305173at2"/>
<name>A0A2B8BHW6_9PROT</name>
<dbReference type="RefSeq" id="WP_098736771.1">
    <property type="nucleotide sequence ID" value="NZ_PDKW01000040.1"/>
</dbReference>